<dbReference type="Pfam" id="PF11518">
    <property type="entry name" value="DUF3221"/>
    <property type="match status" value="1"/>
</dbReference>
<dbReference type="RefSeq" id="WP_344909167.1">
    <property type="nucleotide sequence ID" value="NZ_BAAAYO010000008.1"/>
</dbReference>
<accession>A0ABV5W1Y2</accession>
<evidence type="ECO:0000313" key="3">
    <source>
        <dbReference type="EMBL" id="MFB9754574.1"/>
    </source>
</evidence>
<name>A0ABV5W1Y2_9BACL</name>
<keyword evidence="4" id="KW-1185">Reference proteome</keyword>
<protein>
    <submittedName>
        <fullName evidence="3">Stalk domain-containing protein</fullName>
    </submittedName>
</protein>
<sequence>MKKFLLGAVFGAALAGSAVVYAADAIQAYVFPAALVINGKAQQPENGYALLNVDGQAYVPLRFMADRMGGAVAYDEDKRTVYVISPGEMSGHIAVGQTKAEVMAWLGDRYQEIRTPDMGQEPAWRYDFGVNDSYKVSAVRQLIETWADPDGLRDGLIAWQLLVTWKEGKVDRYYMAYAGKTGNTVYDIGHEQLETIRSRLVAAREAIETEHGIRWMGENVRDNELVVTFRKRDDFERGLSAEELESLRRTIEKAAGLKKTLPVPLKLEPFPFSRKADITGVIIKKDEEAGRILVADPDTRLPNGRYDESVWLSMNKDGIIRRAADGSPLSLEALRAGERIRVWYDGEIVFLSDPPQTKALQISVLDAEPGS</sequence>
<reference evidence="3 4" key="1">
    <citation type="submission" date="2024-09" db="EMBL/GenBank/DDBJ databases">
        <authorList>
            <person name="Sun Q."/>
            <person name="Mori K."/>
        </authorList>
    </citation>
    <scope>NUCLEOTIDE SEQUENCE [LARGE SCALE GENOMIC DNA]</scope>
    <source>
        <strain evidence="3 4">JCM 12520</strain>
    </source>
</reference>
<dbReference type="InterPro" id="IPR012854">
    <property type="entry name" value="Cu_amine_oxidase-like_N"/>
</dbReference>
<dbReference type="EMBL" id="JBHMAG010000016">
    <property type="protein sequence ID" value="MFB9754574.1"/>
    <property type="molecule type" value="Genomic_DNA"/>
</dbReference>
<organism evidence="3 4">
    <name type="scientific">Paenibacillus hodogayensis</name>
    <dbReference type="NCBI Taxonomy" id="279208"/>
    <lineage>
        <taxon>Bacteria</taxon>
        <taxon>Bacillati</taxon>
        <taxon>Bacillota</taxon>
        <taxon>Bacilli</taxon>
        <taxon>Bacillales</taxon>
        <taxon>Paenibacillaceae</taxon>
        <taxon>Paenibacillus</taxon>
    </lineage>
</organism>
<feature type="chain" id="PRO_5046044268" evidence="1">
    <location>
        <begin position="23"/>
        <end position="371"/>
    </location>
</feature>
<feature type="domain" description="Copper amine oxidase-like N-terminal" evidence="2">
    <location>
        <begin position="24"/>
        <end position="83"/>
    </location>
</feature>
<dbReference type="InterPro" id="IPR021598">
    <property type="entry name" value="DUF3221"/>
</dbReference>
<feature type="signal peptide" evidence="1">
    <location>
        <begin position="1"/>
        <end position="22"/>
    </location>
</feature>
<evidence type="ECO:0000256" key="1">
    <source>
        <dbReference type="SAM" id="SignalP"/>
    </source>
</evidence>
<gene>
    <name evidence="3" type="ORF">ACFFNY_23650</name>
</gene>
<proteinExistence type="predicted"/>
<comment type="caution">
    <text evidence="3">The sequence shown here is derived from an EMBL/GenBank/DDBJ whole genome shotgun (WGS) entry which is preliminary data.</text>
</comment>
<dbReference type="Proteomes" id="UP001589619">
    <property type="component" value="Unassembled WGS sequence"/>
</dbReference>
<dbReference type="Pfam" id="PF07833">
    <property type="entry name" value="Cu_amine_oxidN1"/>
    <property type="match status" value="1"/>
</dbReference>
<evidence type="ECO:0000259" key="2">
    <source>
        <dbReference type="Pfam" id="PF07833"/>
    </source>
</evidence>
<evidence type="ECO:0000313" key="4">
    <source>
        <dbReference type="Proteomes" id="UP001589619"/>
    </source>
</evidence>
<keyword evidence="1" id="KW-0732">Signal</keyword>